<reference evidence="1 2" key="1">
    <citation type="submission" date="2024-11" db="EMBL/GenBank/DDBJ databases">
        <title>A near-complete genome assembly of Cinchona calisaya.</title>
        <authorList>
            <person name="Lian D.C."/>
            <person name="Zhao X.W."/>
            <person name="Wei L."/>
        </authorList>
    </citation>
    <scope>NUCLEOTIDE SEQUENCE [LARGE SCALE GENOMIC DNA]</scope>
    <source>
        <tissue evidence="1">Nenye</tissue>
    </source>
</reference>
<protein>
    <submittedName>
        <fullName evidence="1">Uncharacterized protein</fullName>
    </submittedName>
</protein>
<name>A0ABD2XT04_9GENT</name>
<evidence type="ECO:0000313" key="1">
    <source>
        <dbReference type="EMBL" id="KAL3498387.1"/>
    </source>
</evidence>
<organism evidence="1 2">
    <name type="scientific">Cinchona calisaya</name>
    <dbReference type="NCBI Taxonomy" id="153742"/>
    <lineage>
        <taxon>Eukaryota</taxon>
        <taxon>Viridiplantae</taxon>
        <taxon>Streptophyta</taxon>
        <taxon>Embryophyta</taxon>
        <taxon>Tracheophyta</taxon>
        <taxon>Spermatophyta</taxon>
        <taxon>Magnoliopsida</taxon>
        <taxon>eudicotyledons</taxon>
        <taxon>Gunneridae</taxon>
        <taxon>Pentapetalae</taxon>
        <taxon>asterids</taxon>
        <taxon>lamiids</taxon>
        <taxon>Gentianales</taxon>
        <taxon>Rubiaceae</taxon>
        <taxon>Cinchonoideae</taxon>
        <taxon>Cinchoneae</taxon>
        <taxon>Cinchona</taxon>
    </lineage>
</organism>
<proteinExistence type="predicted"/>
<gene>
    <name evidence="1" type="ORF">ACH5RR_041119</name>
</gene>
<accession>A0ABD2XT04</accession>
<keyword evidence="2" id="KW-1185">Reference proteome</keyword>
<sequence length="114" mass="12723">MDVYGKKRSYLLLPMSAAANLGVIVLGVQGCCKVLETCSVEGNDCSLNSKYQNLISQEQKYPKQESSDQHMFFKRRTGLDKASESVDSSVEHTLKPKPKDMNIIWLGLPMYSSS</sequence>
<dbReference type="PROSITE" id="PS51257">
    <property type="entry name" value="PROKAR_LIPOPROTEIN"/>
    <property type="match status" value="1"/>
</dbReference>
<dbReference type="AlphaFoldDB" id="A0ABD2XT04"/>
<dbReference type="EMBL" id="JBJUIK010000017">
    <property type="protein sequence ID" value="KAL3498387.1"/>
    <property type="molecule type" value="Genomic_DNA"/>
</dbReference>
<dbReference type="Proteomes" id="UP001630127">
    <property type="component" value="Unassembled WGS sequence"/>
</dbReference>
<comment type="caution">
    <text evidence="1">The sequence shown here is derived from an EMBL/GenBank/DDBJ whole genome shotgun (WGS) entry which is preliminary data.</text>
</comment>
<evidence type="ECO:0000313" key="2">
    <source>
        <dbReference type="Proteomes" id="UP001630127"/>
    </source>
</evidence>